<gene>
    <name evidence="2" type="ORF">F8B43_0013</name>
</gene>
<dbReference type="Proteomes" id="UP000469949">
    <property type="component" value="Unassembled WGS sequence"/>
</dbReference>
<evidence type="ECO:0000313" key="2">
    <source>
        <dbReference type="EMBL" id="KAB7788008.1"/>
    </source>
</evidence>
<dbReference type="AlphaFoldDB" id="A0A833N2W4"/>
<name>A0A833N2W4_9HYPH</name>
<evidence type="ECO:0000256" key="1">
    <source>
        <dbReference type="SAM" id="Coils"/>
    </source>
</evidence>
<feature type="coiled-coil region" evidence="1">
    <location>
        <begin position="27"/>
        <end position="54"/>
    </location>
</feature>
<keyword evidence="1" id="KW-0175">Coiled coil</keyword>
<accession>A0A833N2W4</accession>
<dbReference type="RefSeq" id="WP_152275547.1">
    <property type="nucleotide sequence ID" value="NZ_WEKV01000001.1"/>
</dbReference>
<evidence type="ECO:0000313" key="3">
    <source>
        <dbReference type="Proteomes" id="UP000469949"/>
    </source>
</evidence>
<reference evidence="2 3" key="1">
    <citation type="submission" date="2019-10" db="EMBL/GenBank/DDBJ databases">
        <title>Draft Genome Sequence of the Caffeine Degrading Methylotroph Methylorubrum populi PINKEL.</title>
        <authorList>
            <person name="Dawson S.C."/>
            <person name="Zhang X."/>
            <person name="Wright M.E."/>
            <person name="Sharma G."/>
            <person name="Langner J.T."/>
            <person name="Ditty J.L."/>
            <person name="Subuyuj G.A."/>
        </authorList>
    </citation>
    <scope>NUCLEOTIDE SEQUENCE [LARGE SCALE GENOMIC DNA]</scope>
    <source>
        <strain evidence="2 3">Pinkel</strain>
    </source>
</reference>
<organism evidence="2 3">
    <name type="scientific">Methylorubrum populi</name>
    <dbReference type="NCBI Taxonomy" id="223967"/>
    <lineage>
        <taxon>Bacteria</taxon>
        <taxon>Pseudomonadati</taxon>
        <taxon>Pseudomonadota</taxon>
        <taxon>Alphaproteobacteria</taxon>
        <taxon>Hyphomicrobiales</taxon>
        <taxon>Methylobacteriaceae</taxon>
        <taxon>Methylorubrum</taxon>
    </lineage>
</organism>
<sequence>MIYLRSLFKRWQASRLRVRAEDLIKKAFGMKEEAKLLQVRANKLEKEADELEKQDRERA</sequence>
<proteinExistence type="predicted"/>
<comment type="caution">
    <text evidence="2">The sequence shown here is derived from an EMBL/GenBank/DDBJ whole genome shotgun (WGS) entry which is preliminary data.</text>
</comment>
<dbReference type="EMBL" id="WEKV01000001">
    <property type="protein sequence ID" value="KAB7788008.1"/>
    <property type="molecule type" value="Genomic_DNA"/>
</dbReference>
<protein>
    <submittedName>
        <fullName evidence="2">Uncharacterized protein</fullName>
    </submittedName>
</protein>